<comment type="caution">
    <text evidence="2">The sequence shown here is derived from an EMBL/GenBank/DDBJ whole genome shotgun (WGS) entry which is preliminary data.</text>
</comment>
<keyword evidence="3" id="KW-1185">Reference proteome</keyword>
<feature type="region of interest" description="Disordered" evidence="1">
    <location>
        <begin position="84"/>
        <end position="124"/>
    </location>
</feature>
<dbReference type="EMBL" id="PGOL01000726">
    <property type="protein sequence ID" value="PKI65826.1"/>
    <property type="molecule type" value="Genomic_DNA"/>
</dbReference>
<proteinExistence type="predicted"/>
<feature type="region of interest" description="Disordered" evidence="1">
    <location>
        <begin position="1"/>
        <end position="72"/>
    </location>
</feature>
<evidence type="ECO:0000256" key="1">
    <source>
        <dbReference type="SAM" id="MobiDB-lite"/>
    </source>
</evidence>
<accession>A0A2I0KDJ8</accession>
<evidence type="ECO:0000313" key="3">
    <source>
        <dbReference type="Proteomes" id="UP000233551"/>
    </source>
</evidence>
<gene>
    <name evidence="2" type="ORF">CRG98_013780</name>
</gene>
<sequence>MASTITRKADRSSQNDQTGQNRSNQSNWSYKSTGPGHTLMGLSPDLKRPSPATLTADYGRPPAAATAPFTGGIVTGSGLAGTYASGDGLMSRKNRGRGALRSSSSETANHRDRPPRLQSRITGG</sequence>
<feature type="compositionally biased region" description="Polar residues" evidence="1">
    <location>
        <begin position="14"/>
        <end position="32"/>
    </location>
</feature>
<organism evidence="2 3">
    <name type="scientific">Punica granatum</name>
    <name type="common">Pomegranate</name>
    <dbReference type="NCBI Taxonomy" id="22663"/>
    <lineage>
        <taxon>Eukaryota</taxon>
        <taxon>Viridiplantae</taxon>
        <taxon>Streptophyta</taxon>
        <taxon>Embryophyta</taxon>
        <taxon>Tracheophyta</taxon>
        <taxon>Spermatophyta</taxon>
        <taxon>Magnoliopsida</taxon>
        <taxon>eudicotyledons</taxon>
        <taxon>Gunneridae</taxon>
        <taxon>Pentapetalae</taxon>
        <taxon>rosids</taxon>
        <taxon>malvids</taxon>
        <taxon>Myrtales</taxon>
        <taxon>Lythraceae</taxon>
        <taxon>Punica</taxon>
    </lineage>
</organism>
<dbReference type="AlphaFoldDB" id="A0A2I0KDJ8"/>
<protein>
    <submittedName>
        <fullName evidence="2">Uncharacterized protein</fullName>
    </submittedName>
</protein>
<dbReference type="Proteomes" id="UP000233551">
    <property type="component" value="Unassembled WGS sequence"/>
</dbReference>
<reference evidence="2 3" key="1">
    <citation type="submission" date="2017-11" db="EMBL/GenBank/DDBJ databases">
        <title>De-novo sequencing of pomegranate (Punica granatum L.) genome.</title>
        <authorList>
            <person name="Akparov Z."/>
            <person name="Amiraslanov A."/>
            <person name="Hajiyeva S."/>
            <person name="Abbasov M."/>
            <person name="Kaur K."/>
            <person name="Hamwieh A."/>
            <person name="Solovyev V."/>
            <person name="Salamov A."/>
            <person name="Braich B."/>
            <person name="Kosarev P."/>
            <person name="Mahmoud A."/>
            <person name="Hajiyev E."/>
            <person name="Babayeva S."/>
            <person name="Izzatullayeva V."/>
            <person name="Mammadov A."/>
            <person name="Mammadov A."/>
            <person name="Sharifova S."/>
            <person name="Ojaghi J."/>
            <person name="Eynullazada K."/>
            <person name="Bayramov B."/>
            <person name="Abdulazimova A."/>
            <person name="Shahmuradov I."/>
        </authorList>
    </citation>
    <scope>NUCLEOTIDE SEQUENCE [LARGE SCALE GENOMIC DNA]</scope>
    <source>
        <strain evidence="3">cv. AG2017</strain>
        <tissue evidence="2">Leaf</tissue>
    </source>
</reference>
<name>A0A2I0KDJ8_PUNGR</name>
<evidence type="ECO:0000313" key="2">
    <source>
        <dbReference type="EMBL" id="PKI65826.1"/>
    </source>
</evidence>